<dbReference type="EMBL" id="KZ613783">
    <property type="protein sequence ID" value="PMD62722.1"/>
    <property type="molecule type" value="Genomic_DNA"/>
</dbReference>
<organism evidence="3 4">
    <name type="scientific">Hyaloscypha bicolor E</name>
    <dbReference type="NCBI Taxonomy" id="1095630"/>
    <lineage>
        <taxon>Eukaryota</taxon>
        <taxon>Fungi</taxon>
        <taxon>Dikarya</taxon>
        <taxon>Ascomycota</taxon>
        <taxon>Pezizomycotina</taxon>
        <taxon>Leotiomycetes</taxon>
        <taxon>Helotiales</taxon>
        <taxon>Hyaloscyphaceae</taxon>
        <taxon>Hyaloscypha</taxon>
        <taxon>Hyaloscypha bicolor</taxon>
    </lineage>
</organism>
<dbReference type="InParanoid" id="A0A2J6TI76"/>
<feature type="transmembrane region" description="Helical" evidence="1">
    <location>
        <begin position="184"/>
        <end position="210"/>
    </location>
</feature>
<dbReference type="Pfam" id="PF20237">
    <property type="entry name" value="DUF6594"/>
    <property type="match status" value="1"/>
</dbReference>
<dbReference type="InterPro" id="IPR046529">
    <property type="entry name" value="DUF6594"/>
</dbReference>
<dbReference type="AlphaFoldDB" id="A0A2J6TI76"/>
<evidence type="ECO:0000259" key="2">
    <source>
        <dbReference type="Pfam" id="PF20237"/>
    </source>
</evidence>
<evidence type="ECO:0000256" key="1">
    <source>
        <dbReference type="SAM" id="Phobius"/>
    </source>
</evidence>
<keyword evidence="1" id="KW-0472">Membrane</keyword>
<keyword evidence="1" id="KW-1133">Transmembrane helix</keyword>
<protein>
    <recommendedName>
        <fullName evidence="2">DUF6594 domain-containing protein</fullName>
    </recommendedName>
</protein>
<dbReference type="GeneID" id="36590902"/>
<evidence type="ECO:0000313" key="3">
    <source>
        <dbReference type="EMBL" id="PMD62722.1"/>
    </source>
</evidence>
<dbReference type="RefSeq" id="XP_024739626.1">
    <property type="nucleotide sequence ID" value="XM_024882825.1"/>
</dbReference>
<feature type="domain" description="DUF6594" evidence="2">
    <location>
        <begin position="4"/>
        <end position="254"/>
    </location>
</feature>
<reference evidence="3 4" key="1">
    <citation type="submission" date="2016-04" db="EMBL/GenBank/DDBJ databases">
        <title>A degradative enzymes factory behind the ericoid mycorrhizal symbiosis.</title>
        <authorList>
            <consortium name="DOE Joint Genome Institute"/>
            <person name="Martino E."/>
            <person name="Morin E."/>
            <person name="Grelet G."/>
            <person name="Kuo A."/>
            <person name="Kohler A."/>
            <person name="Daghino S."/>
            <person name="Barry K."/>
            <person name="Choi C."/>
            <person name="Cichocki N."/>
            <person name="Clum A."/>
            <person name="Copeland A."/>
            <person name="Hainaut M."/>
            <person name="Haridas S."/>
            <person name="Labutti K."/>
            <person name="Lindquist E."/>
            <person name="Lipzen A."/>
            <person name="Khouja H.-R."/>
            <person name="Murat C."/>
            <person name="Ohm R."/>
            <person name="Olson A."/>
            <person name="Spatafora J."/>
            <person name="Veneault-Fourrey C."/>
            <person name="Henrissat B."/>
            <person name="Grigoriev I."/>
            <person name="Martin F."/>
            <person name="Perotto S."/>
        </authorList>
    </citation>
    <scope>NUCLEOTIDE SEQUENCE [LARGE SCALE GENOMIC DNA]</scope>
    <source>
        <strain evidence="3 4">E</strain>
    </source>
</reference>
<dbReference type="PANTHER" id="PTHR34502">
    <property type="entry name" value="DUF6594 DOMAIN-CONTAINING PROTEIN-RELATED"/>
    <property type="match status" value="1"/>
</dbReference>
<keyword evidence="1" id="KW-0812">Transmembrane</keyword>
<feature type="transmembrane region" description="Helical" evidence="1">
    <location>
        <begin position="240"/>
        <end position="258"/>
    </location>
</feature>
<dbReference type="OrthoDB" id="3533814at2759"/>
<keyword evidence="4" id="KW-1185">Reference proteome</keyword>
<gene>
    <name evidence="3" type="ORF">K444DRAFT_627610</name>
</gene>
<name>A0A2J6TI76_9HELO</name>
<dbReference type="Proteomes" id="UP000235371">
    <property type="component" value="Unassembled WGS sequence"/>
</dbReference>
<sequence>MTGYRRVAEFMSTHGEVAILRRFGKLNMLSLLYSQAEITRLEHELNEVASQNPNITSARDWVTFCNSPEDHDKLQYQLALELQEKLIRFNSQLLQQAELMKLGQPDRYNLRFLCNWLTDVAQGDFPLLGRDQYAWNDPSDLVSLKQCNSHGPFSYALHYKFVPFLYGYFGSDRSGDREIADSKLVGVASVIGCVVASLLPLTSILALYLIEDELKRLFAIIGFTGVFCLAILVFTQARMIEVFAATSTFAAVLVVYVSK</sequence>
<proteinExistence type="predicted"/>
<evidence type="ECO:0000313" key="4">
    <source>
        <dbReference type="Proteomes" id="UP000235371"/>
    </source>
</evidence>
<dbReference type="STRING" id="1095630.A0A2J6TI76"/>
<accession>A0A2J6TI76</accession>
<dbReference type="PANTHER" id="PTHR34502:SF5">
    <property type="entry name" value="DUF6594 DOMAIN-CONTAINING PROTEIN"/>
    <property type="match status" value="1"/>
</dbReference>
<feature type="transmembrane region" description="Helical" evidence="1">
    <location>
        <begin position="217"/>
        <end position="234"/>
    </location>
</feature>